<dbReference type="EMBL" id="BKCJ010123531">
    <property type="protein sequence ID" value="GEX68605.1"/>
    <property type="molecule type" value="Genomic_DNA"/>
</dbReference>
<organism evidence="1">
    <name type="scientific">Tanacetum cinerariifolium</name>
    <name type="common">Dalmatian daisy</name>
    <name type="synonym">Chrysanthemum cinerariifolium</name>
    <dbReference type="NCBI Taxonomy" id="118510"/>
    <lineage>
        <taxon>Eukaryota</taxon>
        <taxon>Viridiplantae</taxon>
        <taxon>Streptophyta</taxon>
        <taxon>Embryophyta</taxon>
        <taxon>Tracheophyta</taxon>
        <taxon>Spermatophyta</taxon>
        <taxon>Magnoliopsida</taxon>
        <taxon>eudicotyledons</taxon>
        <taxon>Gunneridae</taxon>
        <taxon>Pentapetalae</taxon>
        <taxon>asterids</taxon>
        <taxon>campanulids</taxon>
        <taxon>Asterales</taxon>
        <taxon>Asteraceae</taxon>
        <taxon>Asteroideae</taxon>
        <taxon>Anthemideae</taxon>
        <taxon>Anthemidinae</taxon>
        <taxon>Tanacetum</taxon>
    </lineage>
</organism>
<protein>
    <submittedName>
        <fullName evidence="1">Uncharacterized protein</fullName>
    </submittedName>
</protein>
<sequence length="176" mass="20004">MSRIRKGFSRRIAPLFPTIVAVYKELDERLVMATSPASRLEVEQNNGTIDAIDSDEDITLVNVQADVEIFDADKDLGGKEVFIEQEVVADKGKINEVTLAQHDKRKGIMVKEPVKHKKKDQIRLDEEATLKLKAKFDKEQRLAREKAKKELEANVALIETRDDVQVKIDVDHQLAE</sequence>
<gene>
    <name evidence="1" type="ORF">Tci_340580</name>
</gene>
<reference evidence="1" key="1">
    <citation type="journal article" date="2019" name="Sci. Rep.">
        <title>Draft genome of Tanacetum cinerariifolium, the natural source of mosquito coil.</title>
        <authorList>
            <person name="Yamashiro T."/>
            <person name="Shiraishi A."/>
            <person name="Satake H."/>
            <person name="Nakayama K."/>
        </authorList>
    </citation>
    <scope>NUCLEOTIDE SEQUENCE</scope>
</reference>
<name>A0A699H8F2_TANCI</name>
<comment type="caution">
    <text evidence="1">The sequence shown here is derived from an EMBL/GenBank/DDBJ whole genome shotgun (WGS) entry which is preliminary data.</text>
</comment>
<accession>A0A699H8F2</accession>
<dbReference type="AlphaFoldDB" id="A0A699H8F2"/>
<proteinExistence type="predicted"/>
<evidence type="ECO:0000313" key="1">
    <source>
        <dbReference type="EMBL" id="GEX68605.1"/>
    </source>
</evidence>